<dbReference type="InterPro" id="IPR010234">
    <property type="entry name" value="Phasin_subfam-2"/>
</dbReference>
<dbReference type="Proteomes" id="UP000003250">
    <property type="component" value="Unassembled WGS sequence"/>
</dbReference>
<evidence type="ECO:0000313" key="3">
    <source>
        <dbReference type="EMBL" id="EHK55635.1"/>
    </source>
</evidence>
<feature type="region of interest" description="Disordered" evidence="1">
    <location>
        <begin position="1"/>
        <end position="20"/>
    </location>
</feature>
<reference evidence="3 4" key="1">
    <citation type="journal article" date="2012" name="J. Bacteriol.">
        <title>Draft Genome Sequence of Mesorhizobium alhagi CCNWXJ12-2T, a Novel Salt-Resistant Species Isolated from the Desert of Northwestern China.</title>
        <authorList>
            <person name="Zhou M."/>
            <person name="Chen W."/>
            <person name="Chen H."/>
            <person name="Wei G."/>
        </authorList>
    </citation>
    <scope>NUCLEOTIDE SEQUENCE [LARGE SCALE GENOMIC DNA]</scope>
    <source>
        <strain evidence="3 4">CCNWXJ12-2</strain>
    </source>
</reference>
<evidence type="ECO:0000313" key="4">
    <source>
        <dbReference type="Proteomes" id="UP000003250"/>
    </source>
</evidence>
<proteinExistence type="predicted"/>
<accession>H0HUG0</accession>
<dbReference type="Pfam" id="PF09361">
    <property type="entry name" value="Phasin_2"/>
    <property type="match status" value="1"/>
</dbReference>
<organism evidence="3 4">
    <name type="scientific">Mesorhizobium alhagi CCNWXJ12-2</name>
    <dbReference type="NCBI Taxonomy" id="1107882"/>
    <lineage>
        <taxon>Bacteria</taxon>
        <taxon>Pseudomonadati</taxon>
        <taxon>Pseudomonadota</taxon>
        <taxon>Alphaproteobacteria</taxon>
        <taxon>Hyphomicrobiales</taxon>
        <taxon>Phyllobacteriaceae</taxon>
        <taxon>Allomesorhizobium</taxon>
    </lineage>
</organism>
<dbReference type="EMBL" id="AHAM01000154">
    <property type="protein sequence ID" value="EHK55635.1"/>
    <property type="molecule type" value="Genomic_DNA"/>
</dbReference>
<dbReference type="PATRIC" id="fig|1107882.3.peg.3715"/>
<gene>
    <name evidence="3" type="ORF">MAXJ12_19008</name>
</gene>
<protein>
    <recommendedName>
        <fullName evidence="2">Phasin domain-containing protein</fullName>
    </recommendedName>
</protein>
<dbReference type="InterPro" id="IPR018968">
    <property type="entry name" value="Phasin"/>
</dbReference>
<evidence type="ECO:0000259" key="2">
    <source>
        <dbReference type="Pfam" id="PF09361"/>
    </source>
</evidence>
<dbReference type="NCBIfam" id="TIGR01985">
    <property type="entry name" value="phasin_2"/>
    <property type="match status" value="1"/>
</dbReference>
<name>H0HUG0_9HYPH</name>
<sequence length="157" mass="17123">MENMSKTADKTTDTIENAAFPTFDASKATDQFRAVAEKGVEQSKEAFSKLKTGAETTQKALESTFETAKTAGNELSLKTIAALRANAEADFSHLEALVGAKSMSEVVELQTVFLRKRVEMTVEQAKDIQAVITKAAEEVSKPVKEAFEKVFKELKVA</sequence>
<evidence type="ECO:0000256" key="1">
    <source>
        <dbReference type="SAM" id="MobiDB-lite"/>
    </source>
</evidence>
<keyword evidence="4" id="KW-1185">Reference proteome</keyword>
<feature type="domain" description="Phasin" evidence="2">
    <location>
        <begin position="54"/>
        <end position="146"/>
    </location>
</feature>
<dbReference type="AlphaFoldDB" id="H0HUG0"/>